<evidence type="ECO:0000313" key="2">
    <source>
        <dbReference type="EMBL" id="KAK8223336.1"/>
    </source>
</evidence>
<proteinExistence type="predicted"/>
<evidence type="ECO:0008006" key="4">
    <source>
        <dbReference type="Google" id="ProtNLM"/>
    </source>
</evidence>
<protein>
    <recommendedName>
        <fullName evidence="4">Secreted protein</fullName>
    </recommendedName>
</protein>
<keyword evidence="3" id="KW-1185">Reference proteome</keyword>
<feature type="chain" id="PRO_5046502513" description="Secreted protein" evidence="1">
    <location>
        <begin position="16"/>
        <end position="136"/>
    </location>
</feature>
<organism evidence="2 3">
    <name type="scientific">Phyllosticta capitalensis</name>
    <dbReference type="NCBI Taxonomy" id="121624"/>
    <lineage>
        <taxon>Eukaryota</taxon>
        <taxon>Fungi</taxon>
        <taxon>Dikarya</taxon>
        <taxon>Ascomycota</taxon>
        <taxon>Pezizomycotina</taxon>
        <taxon>Dothideomycetes</taxon>
        <taxon>Dothideomycetes incertae sedis</taxon>
        <taxon>Botryosphaeriales</taxon>
        <taxon>Phyllostictaceae</taxon>
        <taxon>Phyllosticta</taxon>
    </lineage>
</organism>
<evidence type="ECO:0000256" key="1">
    <source>
        <dbReference type="SAM" id="SignalP"/>
    </source>
</evidence>
<feature type="signal peptide" evidence="1">
    <location>
        <begin position="1"/>
        <end position="15"/>
    </location>
</feature>
<dbReference type="EMBL" id="JBBWRZ010000014">
    <property type="protein sequence ID" value="KAK8223336.1"/>
    <property type="molecule type" value="Genomic_DNA"/>
</dbReference>
<keyword evidence="1" id="KW-0732">Signal</keyword>
<reference evidence="2 3" key="1">
    <citation type="submission" date="2024-04" db="EMBL/GenBank/DDBJ databases">
        <title>Phyllosticta paracitricarpa is synonymous to the EU quarantine fungus P. citricarpa based on phylogenomic analyses.</title>
        <authorList>
            <consortium name="Lawrence Berkeley National Laboratory"/>
            <person name="Van Ingen-Buijs V.A."/>
            <person name="Van Westerhoven A.C."/>
            <person name="Haridas S."/>
            <person name="Skiadas P."/>
            <person name="Martin F."/>
            <person name="Groenewald J.Z."/>
            <person name="Crous P.W."/>
            <person name="Seidl M.F."/>
        </authorList>
    </citation>
    <scope>NUCLEOTIDE SEQUENCE [LARGE SCALE GENOMIC DNA]</scope>
    <source>
        <strain evidence="2 3">CBS 123374</strain>
    </source>
</reference>
<accession>A0ABR1YAQ1</accession>
<dbReference type="Proteomes" id="UP001492380">
    <property type="component" value="Unassembled WGS sequence"/>
</dbReference>
<name>A0ABR1YAQ1_9PEZI</name>
<comment type="caution">
    <text evidence="2">The sequence shown here is derived from an EMBL/GenBank/DDBJ whole genome shotgun (WGS) entry which is preliminary data.</text>
</comment>
<gene>
    <name evidence="2" type="ORF">HDK90DRAFT_500100</name>
</gene>
<sequence>MVFFLLSVLPRVSTASLLLPNNHQSNPRAAQSAVSLPDCSLSPFAPPTLLSPSSSYIQPAATRTKTRWLTPFSNCTRKPLTSWNERKEEAASTRARREKVSCVYRSRCSQARAKAFKPVVRHWGKDKEAEQYVVAS</sequence>
<evidence type="ECO:0000313" key="3">
    <source>
        <dbReference type="Proteomes" id="UP001492380"/>
    </source>
</evidence>